<dbReference type="AlphaFoldDB" id="A0A6G1FWZ5"/>
<feature type="region of interest" description="Disordered" evidence="1">
    <location>
        <begin position="247"/>
        <end position="278"/>
    </location>
</feature>
<evidence type="ECO:0000313" key="2">
    <source>
        <dbReference type="EMBL" id="KAF1810200.1"/>
    </source>
</evidence>
<feature type="compositionally biased region" description="Acidic residues" evidence="1">
    <location>
        <begin position="257"/>
        <end position="269"/>
    </location>
</feature>
<evidence type="ECO:0000313" key="4">
    <source>
        <dbReference type="RefSeq" id="XP_033531831.1"/>
    </source>
</evidence>
<reference evidence="4" key="2">
    <citation type="submission" date="2020-04" db="EMBL/GenBank/DDBJ databases">
        <authorList>
            <consortium name="NCBI Genome Project"/>
        </authorList>
    </citation>
    <scope>NUCLEOTIDE SEQUENCE</scope>
    <source>
        <strain evidence="4">CBS 781.70</strain>
    </source>
</reference>
<gene>
    <name evidence="2 4" type="ORF">P152DRAFT_475771</name>
</gene>
<evidence type="ECO:0000313" key="3">
    <source>
        <dbReference type="Proteomes" id="UP000504638"/>
    </source>
</evidence>
<organism evidence="2">
    <name type="scientific">Eremomyces bilateralis CBS 781.70</name>
    <dbReference type="NCBI Taxonomy" id="1392243"/>
    <lineage>
        <taxon>Eukaryota</taxon>
        <taxon>Fungi</taxon>
        <taxon>Dikarya</taxon>
        <taxon>Ascomycota</taxon>
        <taxon>Pezizomycotina</taxon>
        <taxon>Dothideomycetes</taxon>
        <taxon>Dothideomycetes incertae sedis</taxon>
        <taxon>Eremomycetales</taxon>
        <taxon>Eremomycetaceae</taxon>
        <taxon>Eremomyces</taxon>
    </lineage>
</organism>
<proteinExistence type="predicted"/>
<dbReference type="EMBL" id="ML975167">
    <property type="protein sequence ID" value="KAF1810200.1"/>
    <property type="molecule type" value="Genomic_DNA"/>
</dbReference>
<keyword evidence="3" id="KW-1185">Reference proteome</keyword>
<name>A0A6G1FWZ5_9PEZI</name>
<dbReference type="GeneID" id="54422009"/>
<dbReference type="OrthoDB" id="5410365at2759"/>
<accession>A0A6G1FWZ5</accession>
<sequence length="311" mass="34575">MAGKRYFILEETIAATEIESMMGRVVISKTLPLNKFAPFPAMSPNEPSHNTNDIIPSILPSPSLSLNRKEFFSAVRGHELHVALSAILAADIKSTREGSATLDSQQVKRYTLDNPEQYFRALLQNELYSRDMRTILEASSTKRGYFVTGFLTTTETTWNRETNRSKKGGFSTSLPVSQLTGLPLPVISDLRVGSAHESTTQHGQDMSVPAEEIFAMSYSIVKLEYNFKLSLANPIIKTPVFGPPKRAKARHLALSQESDEEIEDGSDDDDNKHNNGHVACKWPRGSTIKFIWDNGDELLGDIPGTSFLLNR</sequence>
<reference evidence="2 4" key="1">
    <citation type="submission" date="2020-01" db="EMBL/GenBank/DDBJ databases">
        <authorList>
            <consortium name="DOE Joint Genome Institute"/>
            <person name="Haridas S."/>
            <person name="Albert R."/>
            <person name="Binder M."/>
            <person name="Bloem J."/>
            <person name="Labutti K."/>
            <person name="Salamov A."/>
            <person name="Andreopoulos B."/>
            <person name="Baker S.E."/>
            <person name="Barry K."/>
            <person name="Bills G."/>
            <person name="Bluhm B.H."/>
            <person name="Cannon C."/>
            <person name="Castanera R."/>
            <person name="Culley D.E."/>
            <person name="Daum C."/>
            <person name="Ezra D."/>
            <person name="Gonzalez J.B."/>
            <person name="Henrissat B."/>
            <person name="Kuo A."/>
            <person name="Liang C."/>
            <person name="Lipzen A."/>
            <person name="Lutzoni F."/>
            <person name="Magnuson J."/>
            <person name="Mondo S."/>
            <person name="Nolan M."/>
            <person name="Ohm R."/>
            <person name="Pangilinan J."/>
            <person name="Park H.-J."/>
            <person name="Ramirez L."/>
            <person name="Alfaro M."/>
            <person name="Sun H."/>
            <person name="Tritt A."/>
            <person name="Yoshinaga Y."/>
            <person name="Zwiers L.-H."/>
            <person name="Turgeon B.G."/>
            <person name="Goodwin S.B."/>
            <person name="Spatafora J.W."/>
            <person name="Crous P.W."/>
            <person name="Grigoriev I.V."/>
        </authorList>
    </citation>
    <scope>NUCLEOTIDE SEQUENCE</scope>
    <source>
        <strain evidence="2 4">CBS 781.70</strain>
    </source>
</reference>
<dbReference type="RefSeq" id="XP_033531831.1">
    <property type="nucleotide sequence ID" value="XM_033681439.1"/>
</dbReference>
<reference evidence="4" key="3">
    <citation type="submission" date="2025-04" db="UniProtKB">
        <authorList>
            <consortium name="RefSeq"/>
        </authorList>
    </citation>
    <scope>IDENTIFICATION</scope>
    <source>
        <strain evidence="4">CBS 781.70</strain>
    </source>
</reference>
<dbReference type="Proteomes" id="UP000504638">
    <property type="component" value="Unplaced"/>
</dbReference>
<protein>
    <submittedName>
        <fullName evidence="2 4">Uncharacterized protein</fullName>
    </submittedName>
</protein>
<evidence type="ECO:0000256" key="1">
    <source>
        <dbReference type="SAM" id="MobiDB-lite"/>
    </source>
</evidence>